<keyword evidence="2" id="KW-1185">Reference proteome</keyword>
<dbReference type="InterPro" id="IPR036237">
    <property type="entry name" value="Xyl_isomerase-like_sf"/>
</dbReference>
<proteinExistence type="predicted"/>
<dbReference type="EMBL" id="CP050253">
    <property type="protein sequence ID" value="QIQ20991.1"/>
    <property type="molecule type" value="Genomic_DNA"/>
</dbReference>
<evidence type="ECO:0000313" key="1">
    <source>
        <dbReference type="EMBL" id="QIQ20991.1"/>
    </source>
</evidence>
<dbReference type="InParanoid" id="A0A6G9I9U3"/>
<dbReference type="KEGG" id="orb:IPMB12_04430"/>
<dbReference type="Gene3D" id="3.20.20.150">
    <property type="entry name" value="Divalent-metal-dependent TIM barrel enzymes"/>
    <property type="match status" value="1"/>
</dbReference>
<dbReference type="Proteomes" id="UP000501168">
    <property type="component" value="Chromosome"/>
</dbReference>
<sequence length="249" mass="27660">MARDIIIVSSAYGYEKIQQLGGQSEVLGIVKKSGAEGIEIRRELFSEQDLQTLPQLSEKIKSSQLSCFYSVPYPLFMSDGTVNSELDKFLAEAKQLSAKLIKFSLGHYQAGTDLTQLKQTLSTTSIQLVVENDQTECGVVEPFKLFFRDVMSQQVPVKMTFDTGNWLWVGGNPTESAKQLAKYVGYIHVKAAEMRGGKACAIPPTGLDDEWMKLVNYLLPLDVPRGIEFPLEGNDLVSVSSHFVNLLKQ</sequence>
<accession>A0A6G9I9U3</accession>
<dbReference type="SUPFAM" id="SSF51658">
    <property type="entry name" value="Xylose isomerase-like"/>
    <property type="match status" value="1"/>
</dbReference>
<name>A0A6G9I9U3_9GAMM</name>
<evidence type="ECO:0000313" key="2">
    <source>
        <dbReference type="Proteomes" id="UP000501168"/>
    </source>
</evidence>
<reference evidence="1 2" key="1">
    <citation type="submission" date="2020-03" db="EMBL/GenBank/DDBJ databases">
        <title>Complete genome sequence of Orbus sp. IPMB12 (BCRC 80908).</title>
        <authorList>
            <person name="Lo W.-S."/>
            <person name="Chang T.-H."/>
            <person name="Kuo C.-H."/>
        </authorList>
    </citation>
    <scope>NUCLEOTIDE SEQUENCE [LARGE SCALE GENOMIC DNA]</scope>
    <source>
        <strain evidence="1 2">IPMB12</strain>
    </source>
</reference>
<dbReference type="AlphaFoldDB" id="A0A6G9I9U3"/>
<keyword evidence="1" id="KW-0413">Isomerase</keyword>
<dbReference type="GO" id="GO:0016853">
    <property type="term" value="F:isomerase activity"/>
    <property type="evidence" value="ECO:0007669"/>
    <property type="project" value="UniProtKB-KW"/>
</dbReference>
<protein>
    <submittedName>
        <fullName evidence="1">Sugar phosphate isomerase/epimerase</fullName>
    </submittedName>
</protein>
<gene>
    <name evidence="1" type="ORF">IPMB12_04430</name>
</gene>
<organism evidence="1 2">
    <name type="scientific">Zophobihabitans entericus</name>
    <dbReference type="NCBI Taxonomy" id="1635327"/>
    <lineage>
        <taxon>Bacteria</taxon>
        <taxon>Pseudomonadati</taxon>
        <taxon>Pseudomonadota</taxon>
        <taxon>Gammaproteobacteria</taxon>
        <taxon>Orbales</taxon>
        <taxon>Orbaceae</taxon>
        <taxon>Zophobihabitans</taxon>
    </lineage>
</organism>
<dbReference type="RefSeq" id="WP_166915328.1">
    <property type="nucleotide sequence ID" value="NZ_CP050253.1"/>
</dbReference>